<name>A0A8X6JPX8_TRICU</name>
<reference evidence="1" key="1">
    <citation type="submission" date="2020-07" db="EMBL/GenBank/DDBJ databases">
        <title>Multicomponent nature underlies the extraordinary mechanical properties of spider dragline silk.</title>
        <authorList>
            <person name="Kono N."/>
            <person name="Nakamura H."/>
            <person name="Mori M."/>
            <person name="Yoshida Y."/>
            <person name="Ohtoshi R."/>
            <person name="Malay A.D."/>
            <person name="Moran D.A.P."/>
            <person name="Tomita M."/>
            <person name="Numata K."/>
            <person name="Arakawa K."/>
        </authorList>
    </citation>
    <scope>NUCLEOTIDE SEQUENCE</scope>
</reference>
<evidence type="ECO:0000313" key="2">
    <source>
        <dbReference type="Proteomes" id="UP000887116"/>
    </source>
</evidence>
<keyword evidence="2" id="KW-1185">Reference proteome</keyword>
<proteinExistence type="predicted"/>
<dbReference type="AlphaFoldDB" id="A0A8X6JPX8"/>
<accession>A0A8X6JPX8</accession>
<comment type="caution">
    <text evidence="1">The sequence shown here is derived from an EMBL/GenBank/DDBJ whole genome shotgun (WGS) entry which is preliminary data.</text>
</comment>
<evidence type="ECO:0000313" key="1">
    <source>
        <dbReference type="EMBL" id="GFR15216.1"/>
    </source>
</evidence>
<dbReference type="Proteomes" id="UP000887116">
    <property type="component" value="Unassembled WGS sequence"/>
</dbReference>
<organism evidence="1 2">
    <name type="scientific">Trichonephila clavata</name>
    <name type="common">Joro spider</name>
    <name type="synonym">Nephila clavata</name>
    <dbReference type="NCBI Taxonomy" id="2740835"/>
    <lineage>
        <taxon>Eukaryota</taxon>
        <taxon>Metazoa</taxon>
        <taxon>Ecdysozoa</taxon>
        <taxon>Arthropoda</taxon>
        <taxon>Chelicerata</taxon>
        <taxon>Arachnida</taxon>
        <taxon>Araneae</taxon>
        <taxon>Araneomorphae</taxon>
        <taxon>Entelegynae</taxon>
        <taxon>Araneoidea</taxon>
        <taxon>Nephilidae</taxon>
        <taxon>Trichonephila</taxon>
    </lineage>
</organism>
<sequence>MSFNETVKRTDFEINYFSTYWLFMLVSSSWMLLKFHPHLHQVEKSDDTLSFKDRKNSSTEIPIAEKLSSTNVHSAFYYEKLPMALDSITKY</sequence>
<gene>
    <name evidence="1" type="ORF">TNCT_446451</name>
</gene>
<dbReference type="EMBL" id="BMAO01037091">
    <property type="protein sequence ID" value="GFR15216.1"/>
    <property type="molecule type" value="Genomic_DNA"/>
</dbReference>
<protein>
    <submittedName>
        <fullName evidence="1">Uncharacterized protein</fullName>
    </submittedName>
</protein>